<reference evidence="3 4" key="1">
    <citation type="submission" date="2019-02" db="EMBL/GenBank/DDBJ databases">
        <title>Deep-cultivation of Planctomycetes and their phenomic and genomic characterization uncovers novel biology.</title>
        <authorList>
            <person name="Wiegand S."/>
            <person name="Jogler M."/>
            <person name="Boedeker C."/>
            <person name="Pinto D."/>
            <person name="Vollmers J."/>
            <person name="Rivas-Marin E."/>
            <person name="Kohn T."/>
            <person name="Peeters S.H."/>
            <person name="Heuer A."/>
            <person name="Rast P."/>
            <person name="Oberbeckmann S."/>
            <person name="Bunk B."/>
            <person name="Jeske O."/>
            <person name="Meyerdierks A."/>
            <person name="Storesund J.E."/>
            <person name="Kallscheuer N."/>
            <person name="Luecker S."/>
            <person name="Lage O.M."/>
            <person name="Pohl T."/>
            <person name="Merkel B.J."/>
            <person name="Hornburger P."/>
            <person name="Mueller R.-W."/>
            <person name="Bruemmer F."/>
            <person name="Labrenz M."/>
            <person name="Spormann A.M."/>
            <person name="Op den Camp H."/>
            <person name="Overmann J."/>
            <person name="Amann R."/>
            <person name="Jetten M.S.M."/>
            <person name="Mascher T."/>
            <person name="Medema M.H."/>
            <person name="Devos D.P."/>
            <person name="Kaster A.-K."/>
            <person name="Ovreas L."/>
            <person name="Rohde M."/>
            <person name="Galperin M.Y."/>
            <person name="Jogler C."/>
        </authorList>
    </citation>
    <scope>NUCLEOTIDE SEQUENCE [LARGE SCALE GENOMIC DNA]</scope>
    <source>
        <strain evidence="3 4">HG66A1</strain>
    </source>
</reference>
<dbReference type="EMBL" id="CP036266">
    <property type="protein sequence ID" value="QDT24002.1"/>
    <property type="molecule type" value="Genomic_DNA"/>
</dbReference>
<dbReference type="SUPFAM" id="SSF53756">
    <property type="entry name" value="UDP-Glycosyltransferase/glycogen phosphorylase"/>
    <property type="match status" value="1"/>
</dbReference>
<organism evidence="3 4">
    <name type="scientific">Gimesia chilikensis</name>
    <dbReference type="NCBI Taxonomy" id="2605989"/>
    <lineage>
        <taxon>Bacteria</taxon>
        <taxon>Pseudomonadati</taxon>
        <taxon>Planctomycetota</taxon>
        <taxon>Planctomycetia</taxon>
        <taxon>Planctomycetales</taxon>
        <taxon>Planctomycetaceae</taxon>
        <taxon>Gimesia</taxon>
    </lineage>
</organism>
<feature type="domain" description="Glycosyltransferase subfamily 4-like N-terminal" evidence="2">
    <location>
        <begin position="21"/>
        <end position="168"/>
    </location>
</feature>
<gene>
    <name evidence="3" type="primary">kanE_1</name>
    <name evidence="3" type="ORF">HG66A1_58280</name>
</gene>
<evidence type="ECO:0000313" key="4">
    <source>
        <dbReference type="Proteomes" id="UP000320421"/>
    </source>
</evidence>
<evidence type="ECO:0000259" key="1">
    <source>
        <dbReference type="Pfam" id="PF00534"/>
    </source>
</evidence>
<dbReference type="InterPro" id="IPR028098">
    <property type="entry name" value="Glyco_trans_4-like_N"/>
</dbReference>
<dbReference type="PANTHER" id="PTHR12526:SF634">
    <property type="entry name" value="BLL3361 PROTEIN"/>
    <property type="match status" value="1"/>
</dbReference>
<evidence type="ECO:0000259" key="2">
    <source>
        <dbReference type="Pfam" id="PF13439"/>
    </source>
</evidence>
<keyword evidence="3" id="KW-0328">Glycosyltransferase</keyword>
<accession>A0A517PXA6</accession>
<dbReference type="InterPro" id="IPR001296">
    <property type="entry name" value="Glyco_trans_1"/>
</dbReference>
<dbReference type="CDD" id="cd03801">
    <property type="entry name" value="GT4_PimA-like"/>
    <property type="match status" value="1"/>
</dbReference>
<name>A0A517PXA6_9PLAN</name>
<dbReference type="Pfam" id="PF00534">
    <property type="entry name" value="Glycos_transf_1"/>
    <property type="match status" value="1"/>
</dbReference>
<sequence length="368" mass="40221">MSKVDSSMKVLLFAGPFELRGTSAYTLRLAHYTADYGIRARVVCPDASKVDPGIRSKLDITEYRNLNLPILGQAVLRLVKQEVEKNIPDLIHIQSRHVLPQGQWMARKLKRPFLLTVNDYLQSDEKLRIDLKWCRGIITVSESVKKDLIARTGLPEDFVLVISSGVDVPDVSHLSPVLSLDHQPVVGTAGPLEAIKGLPYFLGAASRVLAENPNVQFLISGAGPEEGNLRHLARDLEITANVTFVPNLYDFAISLEAMDIFCLPSLRQGLGTIMLEAMALAKPVIATGVGGVYSVIRDGETGLVIPPSNSESLSNSILELLNDPLKARAMGESARELVRQQFRVETMVEKTVEQYQLAVQGAVSTGSA</sequence>
<dbReference type="PANTHER" id="PTHR12526">
    <property type="entry name" value="GLYCOSYLTRANSFERASE"/>
    <property type="match status" value="1"/>
</dbReference>
<keyword evidence="4" id="KW-1185">Reference proteome</keyword>
<dbReference type="RefSeq" id="WP_145192250.1">
    <property type="nucleotide sequence ID" value="NZ_CP036266.1"/>
</dbReference>
<dbReference type="Proteomes" id="UP000320421">
    <property type="component" value="Chromosome"/>
</dbReference>
<dbReference type="EC" id="2.4.1.301" evidence="3"/>
<protein>
    <submittedName>
        <fullName evidence="3">Alpha-D-kanosaminyltransferase</fullName>
        <ecNumber evidence="3">2.4.1.301</ecNumber>
    </submittedName>
</protein>
<proteinExistence type="predicted"/>
<evidence type="ECO:0000313" key="3">
    <source>
        <dbReference type="EMBL" id="QDT24002.1"/>
    </source>
</evidence>
<dbReference type="AlphaFoldDB" id="A0A517PXA6"/>
<dbReference type="OrthoDB" id="9775208at2"/>
<dbReference type="Pfam" id="PF13439">
    <property type="entry name" value="Glyco_transf_4"/>
    <property type="match status" value="1"/>
</dbReference>
<dbReference type="GO" id="GO:0016757">
    <property type="term" value="F:glycosyltransferase activity"/>
    <property type="evidence" value="ECO:0007669"/>
    <property type="project" value="UniProtKB-KW"/>
</dbReference>
<feature type="domain" description="Glycosyl transferase family 1" evidence="1">
    <location>
        <begin position="181"/>
        <end position="336"/>
    </location>
</feature>
<dbReference type="Gene3D" id="3.40.50.2000">
    <property type="entry name" value="Glycogen Phosphorylase B"/>
    <property type="match status" value="2"/>
</dbReference>
<keyword evidence="3" id="KW-0808">Transferase</keyword>